<sequence length="270" mass="27910">MTAERTVQALAPCGRAVDIALRAPARPGAVVGGIVFSHGANASPARYRVLLDHWAGAGFAVAAPLHLDSEEHPARLVDDPLRVRRTRLEDFALCARLLCEGGGGLPPVRRHVAAGHSYGALVAQVAGGARLASGEGGCGPAPACVIALSPPPPIPGVIDAQGWSACRAPMLCITGTADVLPGFVDDWRLHLASYEAVGQGFAAVFDGMDHYGNGAFGRLRPGHGDRDARIAALNAMVTAFARAWTAGGPVAARDWAAQDLPGIRCFARPA</sequence>
<dbReference type="EMBL" id="JBHLWK010000012">
    <property type="protein sequence ID" value="MFC0204589.1"/>
    <property type="molecule type" value="Genomic_DNA"/>
</dbReference>
<dbReference type="InterPro" id="IPR029058">
    <property type="entry name" value="AB_hydrolase_fold"/>
</dbReference>
<dbReference type="Gene3D" id="3.40.50.1820">
    <property type="entry name" value="alpha/beta hydrolase"/>
    <property type="match status" value="1"/>
</dbReference>
<evidence type="ECO:0000313" key="1">
    <source>
        <dbReference type="EMBL" id="MFC0204589.1"/>
    </source>
</evidence>
<organism evidence="1 2">
    <name type="scientific">Novosphingobium soli</name>
    <dbReference type="NCBI Taxonomy" id="574956"/>
    <lineage>
        <taxon>Bacteria</taxon>
        <taxon>Pseudomonadati</taxon>
        <taxon>Pseudomonadota</taxon>
        <taxon>Alphaproteobacteria</taxon>
        <taxon>Sphingomonadales</taxon>
        <taxon>Sphingomonadaceae</taxon>
        <taxon>Novosphingobium</taxon>
    </lineage>
</organism>
<proteinExistence type="predicted"/>
<dbReference type="SUPFAM" id="SSF53474">
    <property type="entry name" value="alpha/beta-Hydrolases"/>
    <property type="match status" value="1"/>
</dbReference>
<dbReference type="RefSeq" id="WP_379487347.1">
    <property type="nucleotide sequence ID" value="NZ_JBHLWK010000012.1"/>
</dbReference>
<dbReference type="GO" id="GO:0016787">
    <property type="term" value="F:hydrolase activity"/>
    <property type="evidence" value="ECO:0007669"/>
    <property type="project" value="UniProtKB-KW"/>
</dbReference>
<accession>A0ABV6CV23</accession>
<reference evidence="1 2" key="1">
    <citation type="submission" date="2024-09" db="EMBL/GenBank/DDBJ databases">
        <authorList>
            <person name="Sun Q."/>
            <person name="Mori K."/>
        </authorList>
    </citation>
    <scope>NUCLEOTIDE SEQUENCE [LARGE SCALE GENOMIC DNA]</scope>
    <source>
        <strain evidence="1 2">CCM 7706</strain>
    </source>
</reference>
<keyword evidence="2" id="KW-1185">Reference proteome</keyword>
<gene>
    <name evidence="1" type="ORF">ACFFJC_09925</name>
</gene>
<dbReference type="Proteomes" id="UP001589798">
    <property type="component" value="Unassembled WGS sequence"/>
</dbReference>
<keyword evidence="1" id="KW-0378">Hydrolase</keyword>
<comment type="caution">
    <text evidence="1">The sequence shown here is derived from an EMBL/GenBank/DDBJ whole genome shotgun (WGS) entry which is preliminary data.</text>
</comment>
<protein>
    <submittedName>
        <fullName evidence="1">Alpha/beta hydrolase family protein</fullName>
    </submittedName>
</protein>
<evidence type="ECO:0000313" key="2">
    <source>
        <dbReference type="Proteomes" id="UP001589798"/>
    </source>
</evidence>
<name>A0ABV6CV23_9SPHN</name>